<gene>
    <name evidence="2" type="ORF">POCULU_LOCUS8515</name>
</gene>
<evidence type="ECO:0000256" key="1">
    <source>
        <dbReference type="SAM" id="SignalP"/>
    </source>
</evidence>
<name>A0A9N9GP47_9GLOM</name>
<dbReference type="EMBL" id="CAJVPJ010002504">
    <property type="protein sequence ID" value="CAG8623018.1"/>
    <property type="molecule type" value="Genomic_DNA"/>
</dbReference>
<keyword evidence="3" id="KW-1185">Reference proteome</keyword>
<accession>A0A9N9GP47</accession>
<dbReference type="Proteomes" id="UP000789572">
    <property type="component" value="Unassembled WGS sequence"/>
</dbReference>
<dbReference type="AlphaFoldDB" id="A0A9N9GP47"/>
<feature type="non-terminal residue" evidence="2">
    <location>
        <position position="1"/>
    </location>
</feature>
<proteinExistence type="predicted"/>
<evidence type="ECO:0000313" key="2">
    <source>
        <dbReference type="EMBL" id="CAG8623018.1"/>
    </source>
</evidence>
<organism evidence="2 3">
    <name type="scientific">Paraglomus occultum</name>
    <dbReference type="NCBI Taxonomy" id="144539"/>
    <lineage>
        <taxon>Eukaryota</taxon>
        <taxon>Fungi</taxon>
        <taxon>Fungi incertae sedis</taxon>
        <taxon>Mucoromycota</taxon>
        <taxon>Glomeromycotina</taxon>
        <taxon>Glomeromycetes</taxon>
        <taxon>Paraglomerales</taxon>
        <taxon>Paraglomeraceae</taxon>
        <taxon>Paraglomus</taxon>
    </lineage>
</organism>
<feature type="non-terminal residue" evidence="2">
    <location>
        <position position="371"/>
    </location>
</feature>
<reference evidence="2" key="1">
    <citation type="submission" date="2021-06" db="EMBL/GenBank/DDBJ databases">
        <authorList>
            <person name="Kallberg Y."/>
            <person name="Tangrot J."/>
            <person name="Rosling A."/>
        </authorList>
    </citation>
    <scope>NUCLEOTIDE SEQUENCE</scope>
    <source>
        <strain evidence="2">IA702</strain>
    </source>
</reference>
<sequence length="371" mass="41323">MTIFLVLLLGHTTILIVDVVNDTPIIRTKLISVNSIPLPTVTIMSGYNFTTSCVLLYNSLDGCNQHIKQQPPIAVPGTGIKKNAVAFVPPLNLHVQTLDNLSGLLGVALVNNIIDPTFNANTTSDSDLAFGMDIVVNNTEPDLSISLYQQSTYSLAYQQYRTLNFNRNERLVIKPNALATIGIPSGRIRVPYITTSLDSNGPLSYHPDTFKPNCYGILSIRASSFVVRTDIEFRPHTVLGLIGLVGGAWGLSASLYAVLFGNDPLRPWGWVQFYCCCFVPRTRSQLYQSFSVIPFQQRQRQQKLITSLSNQSFESGNFASHELSENLKNQSDSLEQSTKERLDALELFMQEYIIDTTYLDGLNENNYPNKL</sequence>
<dbReference type="OrthoDB" id="2421077at2759"/>
<feature type="signal peptide" evidence="1">
    <location>
        <begin position="1"/>
        <end position="16"/>
    </location>
</feature>
<comment type="caution">
    <text evidence="2">The sequence shown here is derived from an EMBL/GenBank/DDBJ whole genome shotgun (WGS) entry which is preliminary data.</text>
</comment>
<evidence type="ECO:0000313" key="3">
    <source>
        <dbReference type="Proteomes" id="UP000789572"/>
    </source>
</evidence>
<keyword evidence="1" id="KW-0732">Signal</keyword>
<feature type="chain" id="PRO_5040147933" evidence="1">
    <location>
        <begin position="17"/>
        <end position="371"/>
    </location>
</feature>
<protein>
    <submittedName>
        <fullName evidence="2">9946_t:CDS:1</fullName>
    </submittedName>
</protein>